<sequence>MNDCCYAPIEFKISLLTFQSLLCNVRLVDVALGEQNQQLFKYTPPILFKSGEKAAKTIVDAA</sequence>
<keyword evidence="2" id="KW-1185">Reference proteome</keyword>
<organism evidence="1 2">
    <name type="scientific">Trichinella patagoniensis</name>
    <dbReference type="NCBI Taxonomy" id="990121"/>
    <lineage>
        <taxon>Eukaryota</taxon>
        <taxon>Metazoa</taxon>
        <taxon>Ecdysozoa</taxon>
        <taxon>Nematoda</taxon>
        <taxon>Enoplea</taxon>
        <taxon>Dorylaimia</taxon>
        <taxon>Trichinellida</taxon>
        <taxon>Trichinellidae</taxon>
        <taxon>Trichinella</taxon>
    </lineage>
</organism>
<accession>A0A0V0ZBC7</accession>
<evidence type="ECO:0000313" key="1">
    <source>
        <dbReference type="EMBL" id="KRY09796.1"/>
    </source>
</evidence>
<comment type="caution">
    <text evidence="1">The sequence shown here is derived from an EMBL/GenBank/DDBJ whole genome shotgun (WGS) entry which is preliminary data.</text>
</comment>
<name>A0A0V0ZBC7_9BILA</name>
<protein>
    <submittedName>
        <fullName evidence="1">Uncharacterized protein</fullName>
    </submittedName>
</protein>
<reference evidence="1 2" key="1">
    <citation type="submission" date="2015-01" db="EMBL/GenBank/DDBJ databases">
        <title>Evolution of Trichinella species and genotypes.</title>
        <authorList>
            <person name="Korhonen P.K."/>
            <person name="Edoardo P."/>
            <person name="Giuseppe L.R."/>
            <person name="Gasser R.B."/>
        </authorList>
    </citation>
    <scope>NUCLEOTIDE SEQUENCE [LARGE SCALE GENOMIC DNA]</scope>
    <source>
        <strain evidence="1">ISS2496</strain>
    </source>
</reference>
<gene>
    <name evidence="1" type="ORF">T12_9199</name>
</gene>
<evidence type="ECO:0000313" key="2">
    <source>
        <dbReference type="Proteomes" id="UP000054783"/>
    </source>
</evidence>
<proteinExistence type="predicted"/>
<dbReference type="EMBL" id="JYDQ01000257">
    <property type="protein sequence ID" value="KRY09796.1"/>
    <property type="molecule type" value="Genomic_DNA"/>
</dbReference>
<dbReference type="Proteomes" id="UP000054783">
    <property type="component" value="Unassembled WGS sequence"/>
</dbReference>
<dbReference type="AlphaFoldDB" id="A0A0V0ZBC7"/>